<keyword evidence="2" id="KW-1185">Reference proteome</keyword>
<accession>A0AAV4SM71</accession>
<dbReference type="AlphaFoldDB" id="A0AAV4SM71"/>
<comment type="caution">
    <text evidence="1">The sequence shown here is derived from an EMBL/GenBank/DDBJ whole genome shotgun (WGS) entry which is preliminary data.</text>
</comment>
<sequence>MNIASKPNNASNELIMADMSELLDEVESKYDDSELRRLLLSTNKNHKEDLDAIHSISSTAEPIVTSPSQLNNETKRKCNVLFVGDSYVQSDASGGIAQRSITLKRPKRSATTKVYTKKYFTQLSIKDLQAETTRRKQKKIIEKLFEKKLAVVMDKIITDTKKFKRIKSKVWSNFGDVRLLISEEEAKRYNIDHRVLQINEEKVLRCESFVACVKCHAVFSYESHSYGTSTLRSHQNSCGKQRYNRSDKPKKYRRFTGSLLDVAMVDPNSVPNEPTFQKKMHNFRDHASKLQEQTLQFLLVN</sequence>
<dbReference type="Proteomes" id="UP001054945">
    <property type="component" value="Unassembled WGS sequence"/>
</dbReference>
<protein>
    <submittedName>
        <fullName evidence="1">Dimer_Tnp_hAT domain-containing protein</fullName>
    </submittedName>
</protein>
<dbReference type="SMART" id="SM00614">
    <property type="entry name" value="ZnF_BED"/>
    <property type="match status" value="1"/>
</dbReference>
<reference evidence="1 2" key="1">
    <citation type="submission" date="2021-06" db="EMBL/GenBank/DDBJ databases">
        <title>Caerostris extrusa draft genome.</title>
        <authorList>
            <person name="Kono N."/>
            <person name="Arakawa K."/>
        </authorList>
    </citation>
    <scope>NUCLEOTIDE SEQUENCE [LARGE SCALE GENOMIC DNA]</scope>
</reference>
<evidence type="ECO:0000313" key="2">
    <source>
        <dbReference type="Proteomes" id="UP001054945"/>
    </source>
</evidence>
<gene>
    <name evidence="1" type="primary">AVEN_139546_1</name>
    <name evidence="1" type="ORF">CEXT_596162</name>
</gene>
<name>A0AAV4SM71_CAEEX</name>
<dbReference type="EMBL" id="BPLR01009756">
    <property type="protein sequence ID" value="GIY34341.1"/>
    <property type="molecule type" value="Genomic_DNA"/>
</dbReference>
<proteinExistence type="predicted"/>
<organism evidence="1 2">
    <name type="scientific">Caerostris extrusa</name>
    <name type="common">Bark spider</name>
    <name type="synonym">Caerostris bankana</name>
    <dbReference type="NCBI Taxonomy" id="172846"/>
    <lineage>
        <taxon>Eukaryota</taxon>
        <taxon>Metazoa</taxon>
        <taxon>Ecdysozoa</taxon>
        <taxon>Arthropoda</taxon>
        <taxon>Chelicerata</taxon>
        <taxon>Arachnida</taxon>
        <taxon>Araneae</taxon>
        <taxon>Araneomorphae</taxon>
        <taxon>Entelegynae</taxon>
        <taxon>Araneoidea</taxon>
        <taxon>Araneidae</taxon>
        <taxon>Caerostris</taxon>
    </lineage>
</organism>
<evidence type="ECO:0000313" key="1">
    <source>
        <dbReference type="EMBL" id="GIY34341.1"/>
    </source>
</evidence>